<sequence length="420" mass="45922">MAYLNYYLRLVIVSSCLMGNGNFSWAQERQCGTMQLLEHTFQSNPSLKATFQKQTTGFQRSVNKRIATGTGLRIEGTIVYVPVVFHVVLTNPAVISDAQIVAQLDVLNKDFAGMNKDSVNLPAAFKPLFGKSQIQFKLAQRTPGNEPASGIVRATAGRSIYSTFDNSLKYTALGGDDAWDADRFLNVWITNLSAGYVLGYSTLPGASIPAEEGIVIHYTTLPADSLKPYNRGRTLTHEAGHFFYLYHIWGDENGCTGTDFVDDTPNQTTLTSGCPGGAIITDACSPAAPGILYENYMDYTDDACMSLFTRGQVSRMETALNDYHPGYYTSHGADPLPNLLSKGFMVTPNPATNAITIRFYPVPVTLKAISLYTSAGQKIAEQVATGAGSYTFNLNRFASGVYFIQAVFPDKKIMQKVIKQ</sequence>
<dbReference type="Proteomes" id="UP000192277">
    <property type="component" value="Unassembled WGS sequence"/>
</dbReference>
<evidence type="ECO:0000256" key="8">
    <source>
        <dbReference type="ARBA" id="ARBA00023157"/>
    </source>
</evidence>
<dbReference type="Pfam" id="PF18962">
    <property type="entry name" value="Por_Secre_tail"/>
    <property type="match status" value="1"/>
</dbReference>
<comment type="similarity">
    <text evidence="1">Belongs to the peptidase M43B family.</text>
</comment>
<evidence type="ECO:0000259" key="11">
    <source>
        <dbReference type="Pfam" id="PF18962"/>
    </source>
</evidence>
<evidence type="ECO:0000256" key="5">
    <source>
        <dbReference type="ARBA" id="ARBA00022801"/>
    </source>
</evidence>
<evidence type="ECO:0000256" key="6">
    <source>
        <dbReference type="ARBA" id="ARBA00022833"/>
    </source>
</evidence>
<keyword evidence="3" id="KW-0479">Metal-binding</keyword>
<protein>
    <recommendedName>
        <fullName evidence="14">T9SS type A sorting domain-containing protein</fullName>
    </recommendedName>
</protein>
<evidence type="ECO:0000256" key="9">
    <source>
        <dbReference type="SAM" id="SignalP"/>
    </source>
</evidence>
<proteinExistence type="inferred from homology"/>
<name>A0ABX3NM35_9BACT</name>
<dbReference type="CDD" id="cd04275">
    <property type="entry name" value="ZnMc_pappalysin_like"/>
    <property type="match status" value="1"/>
</dbReference>
<evidence type="ECO:0000256" key="2">
    <source>
        <dbReference type="ARBA" id="ARBA00022670"/>
    </source>
</evidence>
<evidence type="ECO:0008006" key="14">
    <source>
        <dbReference type="Google" id="ProtNLM"/>
    </source>
</evidence>
<keyword evidence="6" id="KW-0862">Zinc</keyword>
<keyword evidence="13" id="KW-1185">Reference proteome</keyword>
<keyword evidence="7" id="KW-0482">Metalloprotease</keyword>
<dbReference type="NCBIfam" id="TIGR04183">
    <property type="entry name" value="Por_Secre_tail"/>
    <property type="match status" value="1"/>
</dbReference>
<comment type="caution">
    <text evidence="12">The sequence shown here is derived from an EMBL/GenBank/DDBJ whole genome shotgun (WGS) entry which is preliminary data.</text>
</comment>
<dbReference type="InterPro" id="IPR024079">
    <property type="entry name" value="MetalloPept_cat_dom_sf"/>
</dbReference>
<dbReference type="SUPFAM" id="SSF55486">
    <property type="entry name" value="Metalloproteases ('zincins'), catalytic domain"/>
    <property type="match status" value="1"/>
</dbReference>
<evidence type="ECO:0000256" key="3">
    <source>
        <dbReference type="ARBA" id="ARBA00022723"/>
    </source>
</evidence>
<dbReference type="Gene3D" id="3.40.390.10">
    <property type="entry name" value="Collagenase (Catalytic Domain)"/>
    <property type="match status" value="1"/>
</dbReference>
<gene>
    <name evidence="12" type="ORF">A4D02_17450</name>
</gene>
<dbReference type="InterPro" id="IPR008754">
    <property type="entry name" value="Peptidase_M43"/>
</dbReference>
<feature type="chain" id="PRO_5046443737" description="T9SS type A sorting domain-containing protein" evidence="9">
    <location>
        <begin position="27"/>
        <end position="420"/>
    </location>
</feature>
<evidence type="ECO:0000256" key="7">
    <source>
        <dbReference type="ARBA" id="ARBA00023049"/>
    </source>
</evidence>
<evidence type="ECO:0000313" key="12">
    <source>
        <dbReference type="EMBL" id="OQP39118.1"/>
    </source>
</evidence>
<dbReference type="Pfam" id="PF05572">
    <property type="entry name" value="Peptidase_M43"/>
    <property type="match status" value="1"/>
</dbReference>
<evidence type="ECO:0000256" key="1">
    <source>
        <dbReference type="ARBA" id="ARBA00008721"/>
    </source>
</evidence>
<feature type="domain" description="Peptidase M43 pregnancy-associated plasma-A" evidence="10">
    <location>
        <begin position="176"/>
        <end position="320"/>
    </location>
</feature>
<evidence type="ECO:0000259" key="10">
    <source>
        <dbReference type="Pfam" id="PF05572"/>
    </source>
</evidence>
<feature type="signal peptide" evidence="9">
    <location>
        <begin position="1"/>
        <end position="26"/>
    </location>
</feature>
<keyword evidence="5" id="KW-0378">Hydrolase</keyword>
<dbReference type="EMBL" id="LWBO01000084">
    <property type="protein sequence ID" value="OQP39118.1"/>
    <property type="molecule type" value="Genomic_DNA"/>
</dbReference>
<dbReference type="RefSeq" id="WP_049815462.1">
    <property type="nucleotide sequence ID" value="NZ_LWBO01000084.1"/>
</dbReference>
<feature type="domain" description="Secretion system C-terminal sorting" evidence="11">
    <location>
        <begin position="348"/>
        <end position="418"/>
    </location>
</feature>
<dbReference type="PANTHER" id="PTHR47466">
    <property type="match status" value="1"/>
</dbReference>
<keyword evidence="4 9" id="KW-0732">Signal</keyword>
<keyword evidence="2" id="KW-0645">Protease</keyword>
<organism evidence="12 13">
    <name type="scientific">Niastella koreensis</name>
    <dbReference type="NCBI Taxonomy" id="354356"/>
    <lineage>
        <taxon>Bacteria</taxon>
        <taxon>Pseudomonadati</taxon>
        <taxon>Bacteroidota</taxon>
        <taxon>Chitinophagia</taxon>
        <taxon>Chitinophagales</taxon>
        <taxon>Chitinophagaceae</taxon>
        <taxon>Niastella</taxon>
    </lineage>
</organism>
<evidence type="ECO:0000313" key="13">
    <source>
        <dbReference type="Proteomes" id="UP000192277"/>
    </source>
</evidence>
<accession>A0ABX3NM35</accession>
<evidence type="ECO:0000256" key="4">
    <source>
        <dbReference type="ARBA" id="ARBA00022729"/>
    </source>
</evidence>
<dbReference type="PANTHER" id="PTHR47466:SF1">
    <property type="entry name" value="METALLOPROTEASE MEP1 (AFU_ORTHOLOGUE AFUA_1G07730)-RELATED"/>
    <property type="match status" value="1"/>
</dbReference>
<keyword evidence="8" id="KW-1015">Disulfide bond</keyword>
<dbReference type="InterPro" id="IPR026444">
    <property type="entry name" value="Secre_tail"/>
</dbReference>
<reference evidence="12 13" key="1">
    <citation type="submission" date="2016-04" db="EMBL/GenBank/DDBJ databases">
        <authorList>
            <person name="Chen L."/>
            <person name="Zhuang W."/>
            <person name="Wang G."/>
        </authorList>
    </citation>
    <scope>NUCLEOTIDE SEQUENCE [LARGE SCALE GENOMIC DNA]</scope>
    <source>
        <strain evidence="13">GR20</strain>
    </source>
</reference>